<keyword evidence="8" id="KW-1133">Transmembrane helix</keyword>
<comment type="subcellular location">
    <subcellularLocation>
        <location evidence="1 10">Cell inner membrane</location>
    </subcellularLocation>
</comment>
<dbReference type="GO" id="GO:0009306">
    <property type="term" value="P:protein secretion"/>
    <property type="evidence" value="ECO:0007669"/>
    <property type="project" value="InterPro"/>
</dbReference>
<evidence type="ECO:0000256" key="3">
    <source>
        <dbReference type="ARBA" id="ARBA00022448"/>
    </source>
</evidence>
<evidence type="ECO:0000256" key="10">
    <source>
        <dbReference type="PIRNR" id="PIRNR002786"/>
    </source>
</evidence>
<dbReference type="InterPro" id="IPR049031">
    <property type="entry name" value="T2SSK_SAM-like_1st"/>
</dbReference>
<evidence type="ECO:0000256" key="4">
    <source>
        <dbReference type="ARBA" id="ARBA00022475"/>
    </source>
</evidence>
<evidence type="ECO:0000256" key="8">
    <source>
        <dbReference type="ARBA" id="ARBA00022989"/>
    </source>
</evidence>
<evidence type="ECO:0000256" key="5">
    <source>
        <dbReference type="ARBA" id="ARBA00022519"/>
    </source>
</evidence>
<name>A0A370DC10_9GAMM</name>
<dbReference type="PANTHER" id="PTHR38831">
    <property type="entry name" value="TYPE II SECRETION SYSTEM PROTEIN K"/>
    <property type="match status" value="1"/>
</dbReference>
<keyword evidence="9 10" id="KW-0472">Membrane</keyword>
<keyword evidence="5 10" id="KW-0997">Cell inner membrane</keyword>
<dbReference type="InterPro" id="IPR005628">
    <property type="entry name" value="GspK"/>
</dbReference>
<evidence type="ECO:0000256" key="2">
    <source>
        <dbReference type="ARBA" id="ARBA00007246"/>
    </source>
</evidence>
<evidence type="ECO:0000313" key="12">
    <source>
        <dbReference type="EMBL" id="RDH82425.1"/>
    </source>
</evidence>
<dbReference type="AlphaFoldDB" id="A0A370DC10"/>
<dbReference type="InterPro" id="IPR038072">
    <property type="entry name" value="GspK_central_sf"/>
</dbReference>
<protein>
    <recommendedName>
        <fullName evidence="10">Type II secretion system protein K</fullName>
    </recommendedName>
</protein>
<dbReference type="InterPro" id="IPR045584">
    <property type="entry name" value="Pilin-like"/>
</dbReference>
<keyword evidence="4 10" id="KW-1003">Cell membrane</keyword>
<dbReference type="Gene3D" id="1.10.40.60">
    <property type="entry name" value="EpsJ-like"/>
    <property type="match status" value="2"/>
</dbReference>
<dbReference type="SUPFAM" id="SSF54523">
    <property type="entry name" value="Pili subunits"/>
    <property type="match status" value="1"/>
</dbReference>
<evidence type="ECO:0000313" key="13">
    <source>
        <dbReference type="Proteomes" id="UP000254266"/>
    </source>
</evidence>
<keyword evidence="6" id="KW-0812">Transmembrane</keyword>
<dbReference type="NCBIfam" id="NF037980">
    <property type="entry name" value="T2SS_GspK"/>
    <property type="match status" value="1"/>
</dbReference>
<dbReference type="GO" id="GO:0005886">
    <property type="term" value="C:plasma membrane"/>
    <property type="evidence" value="ECO:0007669"/>
    <property type="project" value="UniProtKB-SubCell"/>
</dbReference>
<evidence type="ECO:0000256" key="7">
    <source>
        <dbReference type="ARBA" id="ARBA00022927"/>
    </source>
</evidence>
<evidence type="ECO:0000259" key="11">
    <source>
        <dbReference type="Pfam" id="PF21687"/>
    </source>
</evidence>
<evidence type="ECO:0000256" key="6">
    <source>
        <dbReference type="ARBA" id="ARBA00022692"/>
    </source>
</evidence>
<accession>A0A370DC10</accession>
<dbReference type="Pfam" id="PF21687">
    <property type="entry name" value="T2SSK_1st"/>
    <property type="match status" value="1"/>
</dbReference>
<keyword evidence="13" id="KW-1185">Reference proteome</keyword>
<dbReference type="EMBL" id="QFXC01000011">
    <property type="protein sequence ID" value="RDH82425.1"/>
    <property type="molecule type" value="Genomic_DNA"/>
</dbReference>
<organism evidence="12 13">
    <name type="scientific">endosymbiont of Galathealinum brachiosum</name>
    <dbReference type="NCBI Taxonomy" id="2200906"/>
    <lineage>
        <taxon>Bacteria</taxon>
        <taxon>Pseudomonadati</taxon>
        <taxon>Pseudomonadota</taxon>
        <taxon>Gammaproteobacteria</taxon>
        <taxon>sulfur-oxidizing symbionts</taxon>
    </lineage>
</organism>
<dbReference type="PANTHER" id="PTHR38831:SF1">
    <property type="entry name" value="TYPE II SECRETION SYSTEM PROTEIN K-RELATED"/>
    <property type="match status" value="1"/>
</dbReference>
<dbReference type="PIRSF" id="PIRSF002786">
    <property type="entry name" value="XcpX"/>
    <property type="match status" value="1"/>
</dbReference>
<sequence length="325" mass="36357">MIKLPGQQGVALITALLVVSLATVLAVSLVSHLYYDIRRTENILRLDQAQLYNSNAVEFAMVLLKLDRDANNEYDSLEDIRLFNEQTAIFPVEGGSVSANLADLQSCFNLNNLSKTNTELARYRAQYISLLNNLGVDISLHSTLTDSLIDWLDKDDINEAQGAEFDYYIGLEKPYRTANSLMTSPSELRLVKGYTDGVIELIKDETCVLPAVNTAININTASSKMLESIEELKSHAEQIIKDRDGEADNDEDDVPFEKIDDFKKYVSETLKVKNFESGGLQIYSEYFLLESKTQLGAGDIKLFSMIYRDNSNAKTSLIRQTSGAF</sequence>
<keyword evidence="7" id="KW-0653">Protein transport</keyword>
<dbReference type="Gene3D" id="3.30.1300.30">
    <property type="entry name" value="GSPII I/J protein-like"/>
    <property type="match status" value="1"/>
</dbReference>
<dbReference type="SUPFAM" id="SSF158544">
    <property type="entry name" value="GspK insert domain-like"/>
    <property type="match status" value="1"/>
</dbReference>
<proteinExistence type="inferred from homology"/>
<comment type="similarity">
    <text evidence="2 10">Belongs to the GSP K family.</text>
</comment>
<evidence type="ECO:0000256" key="1">
    <source>
        <dbReference type="ARBA" id="ARBA00004533"/>
    </source>
</evidence>
<feature type="domain" description="T2SS protein K first SAM-like" evidence="11">
    <location>
        <begin position="106"/>
        <end position="211"/>
    </location>
</feature>
<gene>
    <name evidence="12" type="ORF">DIZ80_09025</name>
</gene>
<comment type="caution">
    <text evidence="12">The sequence shown here is derived from an EMBL/GenBank/DDBJ whole genome shotgun (WGS) entry which is preliminary data.</text>
</comment>
<keyword evidence="3 10" id="KW-0813">Transport</keyword>
<dbReference type="Proteomes" id="UP000254266">
    <property type="component" value="Unassembled WGS sequence"/>
</dbReference>
<evidence type="ECO:0000256" key="9">
    <source>
        <dbReference type="ARBA" id="ARBA00023136"/>
    </source>
</evidence>
<reference evidence="12 13" key="1">
    <citation type="journal article" date="2018" name="ISME J.">
        <title>Endosymbiont genomes yield clues of tubeworm success.</title>
        <authorList>
            <person name="Li Y."/>
            <person name="Liles M.R."/>
            <person name="Halanych K.M."/>
        </authorList>
    </citation>
    <scope>NUCLEOTIDE SEQUENCE [LARGE SCALE GENOMIC DNA]</scope>
    <source>
        <strain evidence="12">A1464</strain>
    </source>
</reference>